<dbReference type="GeneID" id="18917359"/>
<protein>
    <submittedName>
        <fullName evidence="2">Uncharacterized protein</fullName>
    </submittedName>
</protein>
<dbReference type="Proteomes" id="UP000008370">
    <property type="component" value="Unassembled WGS sequence"/>
</dbReference>
<sequence>MPRPERLKRISMQHLAPLSRLRNVGQHGSSPDAAHIEPSYRTQGDQLDGMIFAL</sequence>
<organism evidence="2 3">
    <name type="scientific">Phanerochaete carnosa (strain HHB-10118-sp)</name>
    <name type="common">White-rot fungus</name>
    <name type="synonym">Peniophora carnosa</name>
    <dbReference type="NCBI Taxonomy" id="650164"/>
    <lineage>
        <taxon>Eukaryota</taxon>
        <taxon>Fungi</taxon>
        <taxon>Dikarya</taxon>
        <taxon>Basidiomycota</taxon>
        <taxon>Agaricomycotina</taxon>
        <taxon>Agaricomycetes</taxon>
        <taxon>Polyporales</taxon>
        <taxon>Phanerochaetaceae</taxon>
        <taxon>Phanerochaete</taxon>
    </lineage>
</organism>
<dbReference type="RefSeq" id="XP_007397785.1">
    <property type="nucleotide sequence ID" value="XM_007397723.1"/>
</dbReference>
<keyword evidence="3" id="KW-1185">Reference proteome</keyword>
<dbReference type="KEGG" id="pco:PHACADRAFT_259234"/>
<evidence type="ECO:0000256" key="1">
    <source>
        <dbReference type="SAM" id="MobiDB-lite"/>
    </source>
</evidence>
<accession>K5WRR5</accession>
<reference evidence="2 3" key="1">
    <citation type="journal article" date="2012" name="BMC Genomics">
        <title>Comparative genomics of the white-rot fungi, Phanerochaete carnosa and P. chrysosporium, to elucidate the genetic basis of the distinct wood types they colonize.</title>
        <authorList>
            <person name="Suzuki H."/>
            <person name="MacDonald J."/>
            <person name="Syed K."/>
            <person name="Salamov A."/>
            <person name="Hori C."/>
            <person name="Aerts A."/>
            <person name="Henrissat B."/>
            <person name="Wiebenga A."/>
            <person name="vanKuyk P.A."/>
            <person name="Barry K."/>
            <person name="Lindquist E."/>
            <person name="LaButti K."/>
            <person name="Lapidus A."/>
            <person name="Lucas S."/>
            <person name="Coutinho P."/>
            <person name="Gong Y."/>
            <person name="Samejima M."/>
            <person name="Mahadevan R."/>
            <person name="Abou-Zaid M."/>
            <person name="de Vries R.P."/>
            <person name="Igarashi K."/>
            <person name="Yadav J.S."/>
            <person name="Grigoriev I.V."/>
            <person name="Master E.R."/>
        </authorList>
    </citation>
    <scope>NUCLEOTIDE SEQUENCE [LARGE SCALE GENOMIC DNA]</scope>
    <source>
        <strain evidence="2 3">HHB-10118-sp</strain>
    </source>
</reference>
<dbReference type="InParanoid" id="K5WRR5"/>
<name>K5WRR5_PHACS</name>
<proteinExistence type="predicted"/>
<dbReference type="EMBL" id="JH930474">
    <property type="protein sequence ID" value="EKM53082.1"/>
    <property type="molecule type" value="Genomic_DNA"/>
</dbReference>
<gene>
    <name evidence="2" type="ORF">PHACADRAFT_259234</name>
</gene>
<dbReference type="HOGENOM" id="CLU_3051099_0_0_1"/>
<evidence type="ECO:0000313" key="2">
    <source>
        <dbReference type="EMBL" id="EKM53082.1"/>
    </source>
</evidence>
<dbReference type="AlphaFoldDB" id="K5WRR5"/>
<evidence type="ECO:0000313" key="3">
    <source>
        <dbReference type="Proteomes" id="UP000008370"/>
    </source>
</evidence>
<feature type="region of interest" description="Disordered" evidence="1">
    <location>
        <begin position="1"/>
        <end position="42"/>
    </location>
</feature>